<comment type="similarity">
    <text evidence="1">Belongs to the TmoD/XamoD family.</text>
</comment>
<reference evidence="2" key="1">
    <citation type="submission" date="2022-04" db="EMBL/GenBank/DDBJ databases">
        <title>Whole genome sequence of Sphaerotilus sp. FB-5.</title>
        <authorList>
            <person name="Takeda M."/>
            <person name="Narihara S."/>
            <person name="Akimoto M."/>
            <person name="Akimoto R."/>
            <person name="Nishiyashiki S."/>
            <person name="Murakami T."/>
        </authorList>
    </citation>
    <scope>NUCLEOTIDE SEQUENCE</scope>
    <source>
        <strain evidence="2">FB-5</strain>
    </source>
</reference>
<proteinExistence type="inferred from homology"/>
<accession>A0ABM7YFS8</accession>
<evidence type="ECO:0000313" key="3">
    <source>
        <dbReference type="Proteomes" id="UP001057498"/>
    </source>
</evidence>
<dbReference type="EMBL" id="AP025730">
    <property type="protein sequence ID" value="BDI03464.1"/>
    <property type="molecule type" value="Genomic_DNA"/>
</dbReference>
<name>A0ABM7YFS8_9BURK</name>
<protein>
    <recommendedName>
        <fullName evidence="4">Monooxygenase</fullName>
    </recommendedName>
</protein>
<keyword evidence="3" id="KW-1185">Reference proteome</keyword>
<dbReference type="InterPro" id="IPR036889">
    <property type="entry name" value="mOase_MmoB_DmpM_sf"/>
</dbReference>
<dbReference type="SUPFAM" id="SSF56029">
    <property type="entry name" value="Monooxygenase (hydroxylase) regulatory protein"/>
    <property type="match status" value="1"/>
</dbReference>
<evidence type="ECO:0008006" key="4">
    <source>
        <dbReference type="Google" id="ProtNLM"/>
    </source>
</evidence>
<organism evidence="2 3">
    <name type="scientific">Sphaerotilus microaerophilus</name>
    <dbReference type="NCBI Taxonomy" id="2914710"/>
    <lineage>
        <taxon>Bacteria</taxon>
        <taxon>Pseudomonadati</taxon>
        <taxon>Pseudomonadota</taxon>
        <taxon>Betaproteobacteria</taxon>
        <taxon>Burkholderiales</taxon>
        <taxon>Sphaerotilaceae</taxon>
        <taxon>Sphaerotilus</taxon>
    </lineage>
</organism>
<dbReference type="Gene3D" id="3.90.56.10">
    <property type="entry name" value="Monooxygenase component MmoB/DmpM"/>
    <property type="match status" value="1"/>
</dbReference>
<dbReference type="Pfam" id="PF02406">
    <property type="entry name" value="MmoB_DmpM"/>
    <property type="match status" value="1"/>
</dbReference>
<dbReference type="RefSeq" id="WP_251971751.1">
    <property type="nucleotide sequence ID" value="NZ_AP025730.1"/>
</dbReference>
<gene>
    <name evidence="2" type="ORF">CATMQ487_04340</name>
</gene>
<evidence type="ECO:0000256" key="1">
    <source>
        <dbReference type="ARBA" id="ARBA00006313"/>
    </source>
</evidence>
<evidence type="ECO:0000313" key="2">
    <source>
        <dbReference type="EMBL" id="BDI03464.1"/>
    </source>
</evidence>
<dbReference type="InterPro" id="IPR003454">
    <property type="entry name" value="MOase_MmoB_DmpM"/>
</dbReference>
<dbReference type="Proteomes" id="UP001057498">
    <property type="component" value="Chromosome"/>
</dbReference>
<sequence length="105" mass="11904">MSHDQATADAYRNNRVGPVLRACGITSGVVEAAEEDNPDKTIRVDDKLAYVRIDCEGELILRRDTLERALGRPFKMSELEVNLASFAGRIETTEDHVRFYYEKTL</sequence>